<dbReference type="AlphaFoldDB" id="A0A4Y2WX33"/>
<accession>A0A4Y2WX33</accession>
<comment type="caution">
    <text evidence="1">The sequence shown here is derived from an EMBL/GenBank/DDBJ whole genome shotgun (WGS) entry which is preliminary data.</text>
</comment>
<organism evidence="1 2">
    <name type="scientific">Araneus ventricosus</name>
    <name type="common">Orbweaver spider</name>
    <name type="synonym">Epeira ventricosa</name>
    <dbReference type="NCBI Taxonomy" id="182803"/>
    <lineage>
        <taxon>Eukaryota</taxon>
        <taxon>Metazoa</taxon>
        <taxon>Ecdysozoa</taxon>
        <taxon>Arthropoda</taxon>
        <taxon>Chelicerata</taxon>
        <taxon>Arachnida</taxon>
        <taxon>Araneae</taxon>
        <taxon>Araneomorphae</taxon>
        <taxon>Entelegynae</taxon>
        <taxon>Araneoidea</taxon>
        <taxon>Araneidae</taxon>
        <taxon>Araneus</taxon>
    </lineage>
</organism>
<dbReference type="PANTHER" id="PTHR46113:SF1">
    <property type="entry name" value="PEPTIDASE M17 LEUCYL AMINOPEPTIDASE N-TERMINAL DOMAIN-CONTAINING PROTEIN"/>
    <property type="match status" value="1"/>
</dbReference>
<gene>
    <name evidence="1" type="ORF">AVEN_104561_1</name>
</gene>
<proteinExistence type="predicted"/>
<dbReference type="Proteomes" id="UP000499080">
    <property type="component" value="Unassembled WGS sequence"/>
</dbReference>
<evidence type="ECO:0000313" key="2">
    <source>
        <dbReference type="Proteomes" id="UP000499080"/>
    </source>
</evidence>
<evidence type="ECO:0000313" key="1">
    <source>
        <dbReference type="EMBL" id="GBO41204.1"/>
    </source>
</evidence>
<dbReference type="EMBL" id="BGPR01066755">
    <property type="protein sequence ID" value="GBO41204.1"/>
    <property type="molecule type" value="Genomic_DNA"/>
</dbReference>
<dbReference type="PANTHER" id="PTHR46113">
    <property type="entry name" value="SNAC DOMAIN-CONTAINING PROTEIN"/>
    <property type="match status" value="1"/>
</dbReference>
<protein>
    <submittedName>
        <fullName evidence="1">Uncharacterized protein</fullName>
    </submittedName>
</protein>
<dbReference type="OrthoDB" id="7953535at2759"/>
<keyword evidence="2" id="KW-1185">Reference proteome</keyword>
<sequence length="128" mass="14937">MWTKKQSEKMVANLHIENVSTHEKRYISSKEELCGSLYEKSIDDFISVKRQSLFSRLKIDDSFYNKSPSSWANNASFLDAKKTVSMLRAVNDKAERAVKMMQDFHGLITVEEEQKQFLLLCVQEHMKI</sequence>
<reference evidence="1 2" key="1">
    <citation type="journal article" date="2019" name="Sci. Rep.">
        <title>Orb-weaving spider Araneus ventricosus genome elucidates the spidroin gene catalogue.</title>
        <authorList>
            <person name="Kono N."/>
            <person name="Nakamura H."/>
            <person name="Ohtoshi R."/>
            <person name="Moran D.A.P."/>
            <person name="Shinohara A."/>
            <person name="Yoshida Y."/>
            <person name="Fujiwara M."/>
            <person name="Mori M."/>
            <person name="Tomita M."/>
            <person name="Arakawa K."/>
        </authorList>
    </citation>
    <scope>NUCLEOTIDE SEQUENCE [LARGE SCALE GENOMIC DNA]</scope>
</reference>
<name>A0A4Y2WX33_ARAVE</name>